<dbReference type="GO" id="GO:0006545">
    <property type="term" value="P:glycine biosynthetic process"/>
    <property type="evidence" value="ECO:0007669"/>
    <property type="project" value="TreeGrafter"/>
</dbReference>
<dbReference type="InterPro" id="IPR015424">
    <property type="entry name" value="PyrdxlP-dep_Trfase"/>
</dbReference>
<organism evidence="8 9">
    <name type="scientific">Ascodesmis nigricans</name>
    <dbReference type="NCBI Taxonomy" id="341454"/>
    <lineage>
        <taxon>Eukaryota</taxon>
        <taxon>Fungi</taxon>
        <taxon>Dikarya</taxon>
        <taxon>Ascomycota</taxon>
        <taxon>Pezizomycotina</taxon>
        <taxon>Pezizomycetes</taxon>
        <taxon>Pezizales</taxon>
        <taxon>Ascodesmidaceae</taxon>
        <taxon>Ascodesmis</taxon>
    </lineage>
</organism>
<dbReference type="SUPFAM" id="SSF53383">
    <property type="entry name" value="PLP-dependent transferases"/>
    <property type="match status" value="1"/>
</dbReference>
<dbReference type="Proteomes" id="UP000298138">
    <property type="component" value="Unassembled WGS sequence"/>
</dbReference>
<comment type="similarity">
    <text evidence="2">Belongs to the threonine aldolase family.</text>
</comment>
<feature type="domain" description="Aromatic amino acid beta-eliminating lyase/threonine aldolase" evidence="7">
    <location>
        <begin position="31"/>
        <end position="343"/>
    </location>
</feature>
<comment type="cofactor">
    <cofactor evidence="1">
        <name>pyridoxal 5'-phosphate</name>
        <dbReference type="ChEBI" id="CHEBI:597326"/>
    </cofactor>
</comment>
<dbReference type="EMBL" id="ML220112">
    <property type="protein sequence ID" value="TGZ84972.1"/>
    <property type="molecule type" value="Genomic_DNA"/>
</dbReference>
<dbReference type="AlphaFoldDB" id="A0A4S2N6M1"/>
<evidence type="ECO:0000256" key="1">
    <source>
        <dbReference type="ARBA" id="ARBA00001933"/>
    </source>
</evidence>
<evidence type="ECO:0000313" key="9">
    <source>
        <dbReference type="Proteomes" id="UP000298138"/>
    </source>
</evidence>
<dbReference type="GO" id="GO:0008732">
    <property type="term" value="F:L-allo-threonine aldolase activity"/>
    <property type="evidence" value="ECO:0007669"/>
    <property type="project" value="TreeGrafter"/>
</dbReference>
<evidence type="ECO:0000256" key="3">
    <source>
        <dbReference type="ARBA" id="ARBA00022898"/>
    </source>
</evidence>
<proteinExistence type="inferred from homology"/>
<dbReference type="GO" id="GO:0005829">
    <property type="term" value="C:cytosol"/>
    <property type="evidence" value="ECO:0007669"/>
    <property type="project" value="TreeGrafter"/>
</dbReference>
<dbReference type="GO" id="GO:0006567">
    <property type="term" value="P:L-threonine catabolic process"/>
    <property type="evidence" value="ECO:0007669"/>
    <property type="project" value="TreeGrafter"/>
</dbReference>
<dbReference type="InterPro" id="IPR001597">
    <property type="entry name" value="ArAA_b-elim_lyase/Thr_aldolase"/>
</dbReference>
<dbReference type="FunCoup" id="A0A4S2N6M1">
    <property type="interactions" value="947"/>
</dbReference>
<keyword evidence="9" id="KW-1185">Reference proteome</keyword>
<keyword evidence="3" id="KW-0663">Pyridoxal phosphate</keyword>
<feature type="modified residue" description="N6-(pyridoxal phosphate)lysine" evidence="5">
    <location>
        <position position="257"/>
    </location>
</feature>
<evidence type="ECO:0000256" key="4">
    <source>
        <dbReference type="ARBA" id="ARBA00023239"/>
    </source>
</evidence>
<dbReference type="PANTHER" id="PTHR48097:SF9">
    <property type="entry name" value="L-THREONINE ALDOLASE"/>
    <property type="match status" value="1"/>
</dbReference>
<dbReference type="Pfam" id="PF01212">
    <property type="entry name" value="Beta_elim_lyase"/>
    <property type="match status" value="1"/>
</dbReference>
<dbReference type="FunFam" id="3.40.640.10:FF:000030">
    <property type="entry name" value="Low-specificity L-threonine aldolase"/>
    <property type="match status" value="1"/>
</dbReference>
<dbReference type="InterPro" id="IPR023603">
    <property type="entry name" value="Low_specificity_L-TA-like"/>
</dbReference>
<dbReference type="OrthoDB" id="10261951at2759"/>
<dbReference type="Gene3D" id="3.40.640.10">
    <property type="entry name" value="Type I PLP-dependent aspartate aminotransferase-like (Major domain)"/>
    <property type="match status" value="1"/>
</dbReference>
<protein>
    <recommendedName>
        <fullName evidence="7">Aromatic amino acid beta-eliminating lyase/threonine aldolase domain-containing protein</fullName>
    </recommendedName>
</protein>
<reference evidence="8 9" key="1">
    <citation type="submission" date="2019-04" db="EMBL/GenBank/DDBJ databases">
        <title>Comparative genomics and transcriptomics to analyze fruiting body development in filamentous ascomycetes.</title>
        <authorList>
            <consortium name="DOE Joint Genome Institute"/>
            <person name="Lutkenhaus R."/>
            <person name="Traeger S."/>
            <person name="Breuer J."/>
            <person name="Kuo A."/>
            <person name="Lipzen A."/>
            <person name="Pangilinan J."/>
            <person name="Dilworth D."/>
            <person name="Sandor L."/>
            <person name="Poggeler S."/>
            <person name="Barry K."/>
            <person name="Grigoriev I.V."/>
            <person name="Nowrousian M."/>
        </authorList>
    </citation>
    <scope>NUCLEOTIDE SEQUENCE [LARGE SCALE GENOMIC DNA]</scope>
    <source>
        <strain evidence="8 9">CBS 389.68</strain>
    </source>
</reference>
<dbReference type="STRING" id="341454.A0A4S2N6M1"/>
<sequence>MSNPAPANQTSAYLTLPTNSPFLTPSPSSHDFRSDTVTTPSLTQLHALTSPTLSLGDDVYSESTTTTNLTTRLCTLFNKPHGLFVTSGTQSNQIALLTHLARSGGPPHSIIADSDSHILNYEAGGTATLGGCQIMPITPQNGKWVTLEEVKRKAAVGAVGEDEHYAGTKVVCLENTINGVVMPVEEMRRIREWAREVGVKVHLDGARLWNAAVAVAEERDTAERGKEYEVTGQLRGTVEALRELTACVDTVSVCLSKGIGAPVGSVLLADDEKFIAHARRFRKMLGGGLRQTGVLTAMADAAVTEVWESNNAALLQRTHRIARRLSKKWVELGGTLNKEVESSMLWLGGIDDVDGGVERWEALAKEDGCKVAYSRVVVHWQITDEAVKGLERAMERYWVERKQGTWGSAEDEAKEAKKVGYR</sequence>
<dbReference type="InParanoid" id="A0A4S2N6M1"/>
<evidence type="ECO:0000256" key="6">
    <source>
        <dbReference type="SAM" id="MobiDB-lite"/>
    </source>
</evidence>
<evidence type="ECO:0000256" key="5">
    <source>
        <dbReference type="PIRSR" id="PIRSR017617-1"/>
    </source>
</evidence>
<gene>
    <name evidence="8" type="ORF">EX30DRAFT_337406</name>
</gene>
<dbReference type="PIRSF" id="PIRSF017617">
    <property type="entry name" value="Thr_aldolase"/>
    <property type="match status" value="1"/>
</dbReference>
<feature type="region of interest" description="Disordered" evidence="6">
    <location>
        <begin position="1"/>
        <end position="37"/>
    </location>
</feature>
<dbReference type="InterPro" id="IPR015421">
    <property type="entry name" value="PyrdxlP-dep_Trfase_major"/>
</dbReference>
<evidence type="ECO:0000259" key="7">
    <source>
        <dbReference type="Pfam" id="PF01212"/>
    </source>
</evidence>
<dbReference type="PANTHER" id="PTHR48097">
    <property type="entry name" value="L-THREONINE ALDOLASE-RELATED"/>
    <property type="match status" value="1"/>
</dbReference>
<evidence type="ECO:0000256" key="2">
    <source>
        <dbReference type="ARBA" id="ARBA00006966"/>
    </source>
</evidence>
<evidence type="ECO:0000313" key="8">
    <source>
        <dbReference type="EMBL" id="TGZ84972.1"/>
    </source>
</evidence>
<accession>A0A4S2N6M1</accession>
<name>A0A4S2N6M1_9PEZI</name>
<keyword evidence="4" id="KW-0456">Lyase</keyword>